<feature type="region of interest" description="Disordered" evidence="3">
    <location>
        <begin position="402"/>
        <end position="543"/>
    </location>
</feature>
<evidence type="ECO:0000256" key="1">
    <source>
        <dbReference type="ARBA" id="ARBA00022723"/>
    </source>
</evidence>
<accession>A0A9P4UHR0</accession>
<comment type="caution">
    <text evidence="4">The sequence shown here is derived from an EMBL/GenBank/DDBJ whole genome shotgun (WGS) entry which is preliminary data.</text>
</comment>
<dbReference type="Pfam" id="PF00653">
    <property type="entry name" value="BIR"/>
    <property type="match status" value="2"/>
</dbReference>
<dbReference type="InterPro" id="IPR051190">
    <property type="entry name" value="Baculoviral_IAP"/>
</dbReference>
<evidence type="ECO:0000256" key="3">
    <source>
        <dbReference type="SAM" id="MobiDB-lite"/>
    </source>
</evidence>
<feature type="region of interest" description="Disordered" evidence="3">
    <location>
        <begin position="212"/>
        <end position="302"/>
    </location>
</feature>
<feature type="region of interest" description="Disordered" evidence="3">
    <location>
        <begin position="355"/>
        <end position="378"/>
    </location>
</feature>
<dbReference type="AlphaFoldDB" id="A0A9P4UHR0"/>
<evidence type="ECO:0000313" key="4">
    <source>
        <dbReference type="EMBL" id="KAF2449527.1"/>
    </source>
</evidence>
<feature type="compositionally biased region" description="Low complexity" evidence="3">
    <location>
        <begin position="420"/>
        <end position="433"/>
    </location>
</feature>
<dbReference type="SUPFAM" id="SSF57924">
    <property type="entry name" value="Inhibitor of apoptosis (IAP) repeat"/>
    <property type="match status" value="2"/>
</dbReference>
<feature type="compositionally biased region" description="Polar residues" evidence="3">
    <location>
        <begin position="263"/>
        <end position="281"/>
    </location>
</feature>
<evidence type="ECO:0000256" key="2">
    <source>
        <dbReference type="ARBA" id="ARBA00022833"/>
    </source>
</evidence>
<dbReference type="SMART" id="SM00238">
    <property type="entry name" value="BIR"/>
    <property type="match status" value="2"/>
</dbReference>
<dbReference type="Proteomes" id="UP000799764">
    <property type="component" value="Unassembled WGS sequence"/>
</dbReference>
<sequence length="633" mass="69151">MDPSRGEFASLQARLDTFAAPKTKARRPSARGKKAAPKAAPKGGWPLEFPRPHDLAYAGFIFKPTSASPDNVQCFHCQTQLDGWEPNDVPAYEHLTHSPNCGFALNLCIRLRDGDPGRNEEDPLSERMIEARRETFEDLWPLDIATGYPSVDQMVEGGWYFDPSHDQPDGATCPYCSLSLDAWDIGDDPTEEHRKRNDDCLFFTLKEYYHPAQTKKPKAARSKRSSTRSSTASTRTKKTARTKNGISRDDVNKSLPPAPDETMMSSIIASFPDPSNASMMSVSAPAPPTKRGRKAKNASTADETMMSPVAESFTGGAGLSMISIPPKAPPAKRGRKPKNSYVLDEEPAQPLAEQFADSTAVPDASAPTKAPAKKGRKPKAAAAQVEAVGGSLAESFAGSVASTMSKPPANAHQTRKAPKRVSTISATSTTRTTRGTKRQSEAMDMEVDIEEQRPSPKRTRLSDISLPQFESTPVHTPKEYRQDIMKSPASRINATPRATRPVRSLKSPGPVSVRSPLAVRSPVRAEPQTPEEPHTPEAASSTPFKWDPIIISNIVADAGLEKENMDIDMADTTENITKAVLATLTSPEKRMTIEEFVLHNAKHGEEKLRRECERQIAAFEAEGRRALAALDAY</sequence>
<dbReference type="PROSITE" id="PS50143">
    <property type="entry name" value="BIR_REPEAT_2"/>
    <property type="match status" value="2"/>
</dbReference>
<gene>
    <name evidence="4" type="ORF">P171DRAFT_427725</name>
</gene>
<protein>
    <submittedName>
        <fullName evidence="4">Inhibitor of apoptosis repeat-containing protein</fullName>
    </submittedName>
</protein>
<proteinExistence type="predicted"/>
<keyword evidence="5" id="KW-1185">Reference proteome</keyword>
<reference evidence="4" key="1">
    <citation type="journal article" date="2020" name="Stud. Mycol.">
        <title>101 Dothideomycetes genomes: a test case for predicting lifestyles and emergence of pathogens.</title>
        <authorList>
            <person name="Haridas S."/>
            <person name="Albert R."/>
            <person name="Binder M."/>
            <person name="Bloem J."/>
            <person name="Labutti K."/>
            <person name="Salamov A."/>
            <person name="Andreopoulos B."/>
            <person name="Baker S."/>
            <person name="Barry K."/>
            <person name="Bills G."/>
            <person name="Bluhm B."/>
            <person name="Cannon C."/>
            <person name="Castanera R."/>
            <person name="Culley D."/>
            <person name="Daum C."/>
            <person name="Ezra D."/>
            <person name="Gonzalez J."/>
            <person name="Henrissat B."/>
            <person name="Kuo A."/>
            <person name="Liang C."/>
            <person name="Lipzen A."/>
            <person name="Lutzoni F."/>
            <person name="Magnuson J."/>
            <person name="Mondo S."/>
            <person name="Nolan M."/>
            <person name="Ohm R."/>
            <person name="Pangilinan J."/>
            <person name="Park H.-J."/>
            <person name="Ramirez L."/>
            <person name="Alfaro M."/>
            <person name="Sun H."/>
            <person name="Tritt A."/>
            <person name="Yoshinaga Y."/>
            <person name="Zwiers L.-H."/>
            <person name="Turgeon B."/>
            <person name="Goodwin S."/>
            <person name="Spatafora J."/>
            <person name="Crous P."/>
            <person name="Grigoriev I."/>
        </authorList>
    </citation>
    <scope>NUCLEOTIDE SEQUENCE</scope>
    <source>
        <strain evidence="4">CBS 690.94</strain>
    </source>
</reference>
<feature type="region of interest" description="Disordered" evidence="3">
    <location>
        <begin position="1"/>
        <end position="45"/>
    </location>
</feature>
<dbReference type="PANTHER" id="PTHR46771:SF5">
    <property type="entry name" value="DETERIN"/>
    <property type="match status" value="1"/>
</dbReference>
<feature type="compositionally biased region" description="Basic residues" evidence="3">
    <location>
        <begin position="213"/>
        <end position="226"/>
    </location>
</feature>
<dbReference type="CDD" id="cd00022">
    <property type="entry name" value="BIR"/>
    <property type="match status" value="2"/>
</dbReference>
<dbReference type="PANTHER" id="PTHR46771">
    <property type="entry name" value="DETERIN"/>
    <property type="match status" value="1"/>
</dbReference>
<keyword evidence="2" id="KW-0862">Zinc</keyword>
<keyword evidence="1" id="KW-0479">Metal-binding</keyword>
<organism evidence="4 5">
    <name type="scientific">Karstenula rhodostoma CBS 690.94</name>
    <dbReference type="NCBI Taxonomy" id="1392251"/>
    <lineage>
        <taxon>Eukaryota</taxon>
        <taxon>Fungi</taxon>
        <taxon>Dikarya</taxon>
        <taxon>Ascomycota</taxon>
        <taxon>Pezizomycotina</taxon>
        <taxon>Dothideomycetes</taxon>
        <taxon>Pleosporomycetidae</taxon>
        <taxon>Pleosporales</taxon>
        <taxon>Massarineae</taxon>
        <taxon>Didymosphaeriaceae</taxon>
        <taxon>Karstenula</taxon>
    </lineage>
</organism>
<dbReference type="Gene3D" id="1.10.1170.10">
    <property type="entry name" value="Inhibitor Of Apoptosis Protein (2mihbC-IAP-1), Chain A"/>
    <property type="match status" value="2"/>
</dbReference>
<dbReference type="EMBL" id="MU001494">
    <property type="protein sequence ID" value="KAF2449527.1"/>
    <property type="molecule type" value="Genomic_DNA"/>
</dbReference>
<evidence type="ECO:0000313" key="5">
    <source>
        <dbReference type="Proteomes" id="UP000799764"/>
    </source>
</evidence>
<feature type="compositionally biased region" description="Basic residues" evidence="3">
    <location>
        <begin position="23"/>
        <end position="36"/>
    </location>
</feature>
<dbReference type="GO" id="GO:0046872">
    <property type="term" value="F:metal ion binding"/>
    <property type="evidence" value="ECO:0007669"/>
    <property type="project" value="UniProtKB-KW"/>
</dbReference>
<dbReference type="OrthoDB" id="2196114at2759"/>
<dbReference type="InterPro" id="IPR001370">
    <property type="entry name" value="BIR_rpt"/>
</dbReference>
<name>A0A9P4UHR0_9PLEO</name>